<name>A0AA37SZW5_9GAMM</name>
<comment type="caution">
    <text evidence="1">The sequence shown here is derived from an EMBL/GenBank/DDBJ whole genome shotgun (WGS) entry which is preliminary data.</text>
</comment>
<accession>A0AA37SZW5</accession>
<sequence>MLYTFISDNDHLGLVWDDKQITSIAGDSKTGAQMDDQIDFWRAPKRFSSLYKEALRVHFPVLDKADEKKGIPEICAVQGRLFLSLKAYTILKPLIEKDGEFLPLTYEYGEAYFFNPLRIADDVDALDTKLSCKNEWGDLENLAFHEEKLKDWKVFRTRFDGFYTLQGTQSFKDTIEKSGLKGLYITPELGRIFPEERSQVSQIN</sequence>
<organism evidence="1 2">
    <name type="scientific">Marinibactrum halimedae</name>
    <dbReference type="NCBI Taxonomy" id="1444977"/>
    <lineage>
        <taxon>Bacteria</taxon>
        <taxon>Pseudomonadati</taxon>
        <taxon>Pseudomonadota</taxon>
        <taxon>Gammaproteobacteria</taxon>
        <taxon>Cellvibrionales</taxon>
        <taxon>Cellvibrionaceae</taxon>
        <taxon>Marinibactrum</taxon>
    </lineage>
</organism>
<evidence type="ECO:0000313" key="2">
    <source>
        <dbReference type="Proteomes" id="UP001156870"/>
    </source>
</evidence>
<proteinExistence type="predicted"/>
<keyword evidence="2" id="KW-1185">Reference proteome</keyword>
<reference evidence="1 2" key="1">
    <citation type="journal article" date="2014" name="Int. J. Syst. Evol. Microbiol.">
        <title>Complete genome sequence of Corynebacterium casei LMG S-19264T (=DSM 44701T), isolated from a smear-ripened cheese.</title>
        <authorList>
            <consortium name="US DOE Joint Genome Institute (JGI-PGF)"/>
            <person name="Walter F."/>
            <person name="Albersmeier A."/>
            <person name="Kalinowski J."/>
            <person name="Ruckert C."/>
        </authorList>
    </citation>
    <scope>NUCLEOTIDE SEQUENCE [LARGE SCALE GENOMIC DNA]</scope>
    <source>
        <strain evidence="1 2">NBRC 110095</strain>
    </source>
</reference>
<protein>
    <submittedName>
        <fullName evidence="1">Uncharacterized protein</fullName>
    </submittedName>
</protein>
<dbReference type="EMBL" id="BSPD01000001">
    <property type="protein sequence ID" value="GLS24314.1"/>
    <property type="molecule type" value="Genomic_DNA"/>
</dbReference>
<dbReference type="RefSeq" id="WP_232595254.1">
    <property type="nucleotide sequence ID" value="NZ_BSPD01000001.1"/>
</dbReference>
<dbReference type="AlphaFoldDB" id="A0AA37SZW5"/>
<gene>
    <name evidence="1" type="ORF">GCM10007877_00250</name>
</gene>
<evidence type="ECO:0000313" key="1">
    <source>
        <dbReference type="EMBL" id="GLS24314.1"/>
    </source>
</evidence>
<dbReference type="Proteomes" id="UP001156870">
    <property type="component" value="Unassembled WGS sequence"/>
</dbReference>